<evidence type="ECO:0000313" key="2">
    <source>
        <dbReference type="EMBL" id="OGD86085.1"/>
    </source>
</evidence>
<evidence type="ECO:0000256" key="1">
    <source>
        <dbReference type="SAM" id="MobiDB-lite"/>
    </source>
</evidence>
<gene>
    <name evidence="2" type="ORF">A2696_02695</name>
</gene>
<dbReference type="AlphaFoldDB" id="A0A1F5G2M6"/>
<dbReference type="EMBL" id="MFBA01000004">
    <property type="protein sequence ID" value="OGD86085.1"/>
    <property type="molecule type" value="Genomic_DNA"/>
</dbReference>
<sequence length="140" mass="16449">MTQDRRVSPSNPDWGKADDKLQQAQKLYDEGFITFRQFKMGYVLKGLAGRVHSHYAIRWSLSKRPDIDTRYDDRRRYKLSVKRKSGKSNQKQENPRRHIYVESSDADFIDIVSETEERLPTQGLTPNLILEALIRHIELS</sequence>
<proteinExistence type="predicted"/>
<comment type="caution">
    <text evidence="2">The sequence shown here is derived from an EMBL/GenBank/DDBJ whole genome shotgun (WGS) entry which is preliminary data.</text>
</comment>
<organism evidence="2 3">
    <name type="scientific">Candidatus Curtissbacteria bacterium RIFCSPHIGHO2_01_FULL_41_13</name>
    <dbReference type="NCBI Taxonomy" id="1797745"/>
    <lineage>
        <taxon>Bacteria</taxon>
        <taxon>Candidatus Curtissiibacteriota</taxon>
    </lineage>
</organism>
<accession>A0A1F5G2M6</accession>
<feature type="region of interest" description="Disordered" evidence="1">
    <location>
        <begin position="78"/>
        <end position="97"/>
    </location>
</feature>
<evidence type="ECO:0000313" key="3">
    <source>
        <dbReference type="Proteomes" id="UP000177069"/>
    </source>
</evidence>
<dbReference type="Proteomes" id="UP000177069">
    <property type="component" value="Unassembled WGS sequence"/>
</dbReference>
<name>A0A1F5G2M6_9BACT</name>
<protein>
    <submittedName>
        <fullName evidence="2">Uncharacterized protein</fullName>
    </submittedName>
</protein>
<reference evidence="2 3" key="1">
    <citation type="journal article" date="2016" name="Nat. Commun.">
        <title>Thousands of microbial genomes shed light on interconnected biogeochemical processes in an aquifer system.</title>
        <authorList>
            <person name="Anantharaman K."/>
            <person name="Brown C.T."/>
            <person name="Hug L.A."/>
            <person name="Sharon I."/>
            <person name="Castelle C.J."/>
            <person name="Probst A.J."/>
            <person name="Thomas B.C."/>
            <person name="Singh A."/>
            <person name="Wilkins M.J."/>
            <person name="Karaoz U."/>
            <person name="Brodie E.L."/>
            <person name="Williams K.H."/>
            <person name="Hubbard S.S."/>
            <person name="Banfield J.F."/>
        </authorList>
    </citation>
    <scope>NUCLEOTIDE SEQUENCE [LARGE SCALE GENOMIC DNA]</scope>
</reference>